<dbReference type="GO" id="GO:0003700">
    <property type="term" value="F:DNA-binding transcription factor activity"/>
    <property type="evidence" value="ECO:0007669"/>
    <property type="project" value="InterPro"/>
</dbReference>
<dbReference type="SMART" id="SM00347">
    <property type="entry name" value="HTH_MARR"/>
    <property type="match status" value="1"/>
</dbReference>
<dbReference type="Pfam" id="PF12802">
    <property type="entry name" value="MarR_2"/>
    <property type="match status" value="1"/>
</dbReference>
<feature type="domain" description="HTH marR-type" evidence="4">
    <location>
        <begin position="7"/>
        <end position="139"/>
    </location>
</feature>
<organism evidence="5 6">
    <name type="scientific">Consotaella salsifontis</name>
    <dbReference type="NCBI Taxonomy" id="1365950"/>
    <lineage>
        <taxon>Bacteria</taxon>
        <taxon>Pseudomonadati</taxon>
        <taxon>Pseudomonadota</taxon>
        <taxon>Alphaproteobacteria</taxon>
        <taxon>Hyphomicrobiales</taxon>
        <taxon>Aurantimonadaceae</taxon>
        <taxon>Consotaella</taxon>
    </lineage>
</organism>
<dbReference type="EMBL" id="FUXL01000004">
    <property type="protein sequence ID" value="SJZ95756.1"/>
    <property type="molecule type" value="Genomic_DNA"/>
</dbReference>
<dbReference type="OrthoDB" id="8452803at2"/>
<keyword evidence="1" id="KW-0805">Transcription regulation</keyword>
<evidence type="ECO:0000313" key="5">
    <source>
        <dbReference type="EMBL" id="SJZ95756.1"/>
    </source>
</evidence>
<dbReference type="InterPro" id="IPR036390">
    <property type="entry name" value="WH_DNA-bd_sf"/>
</dbReference>
<dbReference type="GO" id="GO:0006950">
    <property type="term" value="P:response to stress"/>
    <property type="evidence" value="ECO:0007669"/>
    <property type="project" value="TreeGrafter"/>
</dbReference>
<reference evidence="5 6" key="1">
    <citation type="submission" date="2017-02" db="EMBL/GenBank/DDBJ databases">
        <authorList>
            <person name="Peterson S.W."/>
        </authorList>
    </citation>
    <scope>NUCLEOTIDE SEQUENCE [LARGE SCALE GENOMIC DNA]</scope>
    <source>
        <strain evidence="5 6">USBA 369</strain>
    </source>
</reference>
<dbReference type="InterPro" id="IPR039422">
    <property type="entry name" value="MarR/SlyA-like"/>
</dbReference>
<keyword evidence="6" id="KW-1185">Reference proteome</keyword>
<gene>
    <name evidence="5" type="ORF">SAMN05428963_104200</name>
</gene>
<dbReference type="SUPFAM" id="SSF46785">
    <property type="entry name" value="Winged helix' DNA-binding domain"/>
    <property type="match status" value="1"/>
</dbReference>
<dbReference type="RefSeq" id="WP_078707730.1">
    <property type="nucleotide sequence ID" value="NZ_FUXL01000004.1"/>
</dbReference>
<dbReference type="GO" id="GO:0003677">
    <property type="term" value="F:DNA binding"/>
    <property type="evidence" value="ECO:0007669"/>
    <property type="project" value="UniProtKB-KW"/>
</dbReference>
<evidence type="ECO:0000256" key="2">
    <source>
        <dbReference type="ARBA" id="ARBA00023125"/>
    </source>
</evidence>
<protein>
    <submittedName>
        <fullName evidence="5">Transcriptional regulator, MarR family</fullName>
    </submittedName>
</protein>
<dbReference type="STRING" id="1365950.SAMN05428963_104200"/>
<keyword evidence="3" id="KW-0804">Transcription</keyword>
<dbReference type="Proteomes" id="UP000190135">
    <property type="component" value="Unassembled WGS sequence"/>
</dbReference>
<dbReference type="PANTHER" id="PTHR33164:SF64">
    <property type="entry name" value="TRANSCRIPTIONAL REGULATOR SLYA"/>
    <property type="match status" value="1"/>
</dbReference>
<proteinExistence type="predicted"/>
<dbReference type="InterPro" id="IPR036388">
    <property type="entry name" value="WH-like_DNA-bd_sf"/>
</dbReference>
<dbReference type="Gene3D" id="1.10.10.10">
    <property type="entry name" value="Winged helix-like DNA-binding domain superfamily/Winged helix DNA-binding domain"/>
    <property type="match status" value="1"/>
</dbReference>
<dbReference type="InterPro" id="IPR023187">
    <property type="entry name" value="Tscrpt_reg_MarR-type_CS"/>
</dbReference>
<dbReference type="PROSITE" id="PS01117">
    <property type="entry name" value="HTH_MARR_1"/>
    <property type="match status" value="1"/>
</dbReference>
<dbReference type="PROSITE" id="PS50995">
    <property type="entry name" value="HTH_MARR_2"/>
    <property type="match status" value="1"/>
</dbReference>
<dbReference type="InterPro" id="IPR000835">
    <property type="entry name" value="HTH_MarR-typ"/>
</dbReference>
<dbReference type="PRINTS" id="PR00598">
    <property type="entry name" value="HTHMARR"/>
</dbReference>
<evidence type="ECO:0000256" key="1">
    <source>
        <dbReference type="ARBA" id="ARBA00023015"/>
    </source>
</evidence>
<accession>A0A1T4PWL1</accession>
<sequence>MDPVQTSPELSELLSIASRKLRTSFNAMVAAHGLTYSRALALLHLSRRPCRTQKDLGEDLDLENATVVRLLDGMERLGLIRRKPVEGDRRAKHVVLTEHGREQAALVSRIIQELRGIVLTGIDPADVAVTKAVLRMITANLEQAAVEHADA</sequence>
<dbReference type="AlphaFoldDB" id="A0A1T4PWL1"/>
<dbReference type="PANTHER" id="PTHR33164">
    <property type="entry name" value="TRANSCRIPTIONAL REGULATOR, MARR FAMILY"/>
    <property type="match status" value="1"/>
</dbReference>
<evidence type="ECO:0000256" key="3">
    <source>
        <dbReference type="ARBA" id="ARBA00023163"/>
    </source>
</evidence>
<evidence type="ECO:0000313" key="6">
    <source>
        <dbReference type="Proteomes" id="UP000190135"/>
    </source>
</evidence>
<evidence type="ECO:0000259" key="4">
    <source>
        <dbReference type="PROSITE" id="PS50995"/>
    </source>
</evidence>
<keyword evidence="2" id="KW-0238">DNA-binding</keyword>
<name>A0A1T4PWL1_9HYPH</name>